<keyword evidence="2" id="KW-1133">Transmembrane helix</keyword>
<keyword evidence="2" id="KW-0812">Transmembrane</keyword>
<dbReference type="EMBL" id="JBHTMK010000019">
    <property type="protein sequence ID" value="MFD1366676.1"/>
    <property type="molecule type" value="Genomic_DNA"/>
</dbReference>
<organism evidence="3 4">
    <name type="scientific">Actinoplanes sichuanensis</name>
    <dbReference type="NCBI Taxonomy" id="512349"/>
    <lineage>
        <taxon>Bacteria</taxon>
        <taxon>Bacillati</taxon>
        <taxon>Actinomycetota</taxon>
        <taxon>Actinomycetes</taxon>
        <taxon>Micromonosporales</taxon>
        <taxon>Micromonosporaceae</taxon>
        <taxon>Actinoplanes</taxon>
    </lineage>
</organism>
<dbReference type="RefSeq" id="WP_317788122.1">
    <property type="nucleotide sequence ID" value="NZ_AP028461.1"/>
</dbReference>
<protein>
    <submittedName>
        <fullName evidence="3">DUF4233 domain-containing protein</fullName>
    </submittedName>
</protein>
<feature type="transmembrane region" description="Helical" evidence="2">
    <location>
        <begin position="102"/>
        <end position="122"/>
    </location>
</feature>
<keyword evidence="2" id="KW-0472">Membrane</keyword>
<name>A0ABW4A7B9_9ACTN</name>
<proteinExistence type="predicted"/>
<evidence type="ECO:0000313" key="4">
    <source>
        <dbReference type="Proteomes" id="UP001597183"/>
    </source>
</evidence>
<accession>A0ABW4A7B9</accession>
<evidence type="ECO:0000256" key="2">
    <source>
        <dbReference type="SAM" id="Phobius"/>
    </source>
</evidence>
<feature type="transmembrane region" description="Helical" evidence="2">
    <location>
        <begin position="64"/>
        <end position="82"/>
    </location>
</feature>
<reference evidence="4" key="1">
    <citation type="journal article" date="2019" name="Int. J. Syst. Evol. Microbiol.">
        <title>The Global Catalogue of Microorganisms (GCM) 10K type strain sequencing project: providing services to taxonomists for standard genome sequencing and annotation.</title>
        <authorList>
            <consortium name="The Broad Institute Genomics Platform"/>
            <consortium name="The Broad Institute Genome Sequencing Center for Infectious Disease"/>
            <person name="Wu L."/>
            <person name="Ma J."/>
        </authorList>
    </citation>
    <scope>NUCLEOTIDE SEQUENCE [LARGE SCALE GENOMIC DNA]</scope>
    <source>
        <strain evidence="4">CCM 7526</strain>
    </source>
</reference>
<sequence length="132" mass="13481">MTGPEDDATPSEGVPVAAPRPSGLKNPQAAVRGLGAGTLALEVIVLLLTIAPLAVIAGDRKGPAIIAVLVATVLAIVLAGSMKRDWAWTGGAVLQGLLLAGGFLHWTLAAVGVIFGLTWAYAMHVRRTILGK</sequence>
<feature type="region of interest" description="Disordered" evidence="1">
    <location>
        <begin position="1"/>
        <end position="22"/>
    </location>
</feature>
<keyword evidence="4" id="KW-1185">Reference proteome</keyword>
<feature type="transmembrane region" description="Helical" evidence="2">
    <location>
        <begin position="34"/>
        <end position="57"/>
    </location>
</feature>
<dbReference type="Proteomes" id="UP001597183">
    <property type="component" value="Unassembled WGS sequence"/>
</dbReference>
<dbReference type="InterPro" id="IPR025327">
    <property type="entry name" value="DUF4233"/>
</dbReference>
<evidence type="ECO:0000256" key="1">
    <source>
        <dbReference type="SAM" id="MobiDB-lite"/>
    </source>
</evidence>
<comment type="caution">
    <text evidence="3">The sequence shown here is derived from an EMBL/GenBank/DDBJ whole genome shotgun (WGS) entry which is preliminary data.</text>
</comment>
<dbReference type="Pfam" id="PF14017">
    <property type="entry name" value="DUF4233"/>
    <property type="match status" value="1"/>
</dbReference>
<evidence type="ECO:0000313" key="3">
    <source>
        <dbReference type="EMBL" id="MFD1366676.1"/>
    </source>
</evidence>
<gene>
    <name evidence="3" type="ORF">ACFQ5G_15085</name>
</gene>